<feature type="binding site" evidence="5">
    <location>
        <begin position="21"/>
        <end position="25"/>
    </location>
    <ligand>
        <name>ATP</name>
        <dbReference type="ChEBI" id="CHEBI:30616"/>
    </ligand>
</feature>
<organism evidence="9 10">
    <name type="scientific">Salinicoccus cyprini</name>
    <dbReference type="NCBI Taxonomy" id="2493691"/>
    <lineage>
        <taxon>Bacteria</taxon>
        <taxon>Bacillati</taxon>
        <taxon>Bacillota</taxon>
        <taxon>Bacilli</taxon>
        <taxon>Bacillales</taxon>
        <taxon>Staphylococcaceae</taxon>
        <taxon>Salinicoccus</taxon>
    </lineage>
</organism>
<feature type="domain" description="Phosphagen kinase C-terminal" evidence="8">
    <location>
        <begin position="18"/>
        <end position="240"/>
    </location>
</feature>
<dbReference type="InterPro" id="IPR022414">
    <property type="entry name" value="ATP-guanido_PTrfase_cat"/>
</dbReference>
<keyword evidence="7" id="KW-0175">Coiled coil</keyword>
<dbReference type="GO" id="GO:0046314">
    <property type="term" value="P:phosphocreatine biosynthetic process"/>
    <property type="evidence" value="ECO:0007669"/>
    <property type="project" value="InterPro"/>
</dbReference>
<dbReference type="GO" id="GO:0005524">
    <property type="term" value="F:ATP binding"/>
    <property type="evidence" value="ECO:0007669"/>
    <property type="project" value="UniProtKB-UniRule"/>
</dbReference>
<feature type="binding site" evidence="5">
    <location>
        <begin position="162"/>
        <end position="166"/>
    </location>
    <ligand>
        <name>ATP</name>
        <dbReference type="ChEBI" id="CHEBI:30616"/>
    </ligand>
</feature>
<dbReference type="RefSeq" id="WP_145290314.1">
    <property type="nucleotide sequence ID" value="NZ_VMSJ01000005.1"/>
</dbReference>
<dbReference type="GO" id="GO:0005615">
    <property type="term" value="C:extracellular space"/>
    <property type="evidence" value="ECO:0007669"/>
    <property type="project" value="TreeGrafter"/>
</dbReference>
<accession>A0A558ART3</accession>
<dbReference type="InterPro" id="IPR022415">
    <property type="entry name" value="ATP-guanido_PTrfase_AS"/>
</dbReference>
<dbReference type="SUPFAM" id="SSF55931">
    <property type="entry name" value="Glutamine synthetase/guanido kinase"/>
    <property type="match status" value="1"/>
</dbReference>
<evidence type="ECO:0000256" key="6">
    <source>
        <dbReference type="RuleBase" id="RU000505"/>
    </source>
</evidence>
<dbReference type="OrthoDB" id="9791353at2"/>
<dbReference type="Proteomes" id="UP000315103">
    <property type="component" value="Unassembled WGS sequence"/>
</dbReference>
<reference evidence="9 10" key="1">
    <citation type="submission" date="2019-07" db="EMBL/GenBank/DDBJ databases">
        <title>Salinicoccus cyprini sp. nov., isolated from gastro-intestinal tract of mirror carp, Cyprinus carpio var. specularis, collected from Gobind Sagar Reservoir, Himachal Pradesh, India.</title>
        <authorList>
            <person name="Talwar C."/>
            <person name="Singh A.K."/>
            <person name="Lal R."/>
            <person name="Negi R.K."/>
        </authorList>
    </citation>
    <scope>NUCLEOTIDE SEQUENCE [LARGE SCALE GENOMIC DNA]</scope>
    <source>
        <strain evidence="9 10">CT19</strain>
    </source>
</reference>
<comment type="caution">
    <text evidence="9">The sequence shown here is derived from an EMBL/GenBank/DDBJ whole genome shotgun (WGS) entry which is preliminary data.</text>
</comment>
<sequence length="342" mass="39323">MEYNHISPWMQNVKELPVEMSTRVRLARNISNLPFPHMMNDEAHLAPVLDRLDGTLTGYRRIQMDALQFEDKALLVEKHLISPLFTKRGLLSYINEEESVSIMINEEDHLRIQTMGVGMPLMSLYSKANEIDDRIEAEVSYAFDDQYGYLTACPTNIGTGLRASVMLHLPAMTFGSRIQTLAANLSRFGFTLRGIYGEGSIPLGHIYQLSNQLTLGQTEEEIISNLDELKERIVEEEIEMRSQFKSEHLIEVKDSVYRSYGLLKHAYKLPLKEAAKCLSDIKLGIDLELMEHEDFQFQKWIQLIQPAFIKMRLNEQNREIASLERAVEEERATLMRQLLGGE</sequence>
<evidence type="ECO:0000256" key="2">
    <source>
        <dbReference type="ARBA" id="ARBA00022741"/>
    </source>
</evidence>
<feature type="binding site" evidence="5">
    <location>
        <position position="79"/>
    </location>
    <ligand>
        <name>ATP</name>
        <dbReference type="ChEBI" id="CHEBI:30616"/>
    </ligand>
</feature>
<keyword evidence="4 5" id="KW-0067">ATP-binding</keyword>
<keyword evidence="3 5" id="KW-0418">Kinase</keyword>
<evidence type="ECO:0000256" key="5">
    <source>
        <dbReference type="PROSITE-ProRule" id="PRU00843"/>
    </source>
</evidence>
<dbReference type="GO" id="GO:0004111">
    <property type="term" value="F:creatine kinase activity"/>
    <property type="evidence" value="ECO:0007669"/>
    <property type="project" value="InterPro"/>
</dbReference>
<feature type="binding site" evidence="5">
    <location>
        <position position="111"/>
    </location>
    <ligand>
        <name>ATP</name>
        <dbReference type="ChEBI" id="CHEBI:30616"/>
    </ligand>
</feature>
<protein>
    <submittedName>
        <fullName evidence="9">Protein arginine kinase</fullName>
    </submittedName>
</protein>
<evidence type="ECO:0000313" key="9">
    <source>
        <dbReference type="EMBL" id="TVT26977.1"/>
    </source>
</evidence>
<evidence type="ECO:0000256" key="7">
    <source>
        <dbReference type="SAM" id="Coils"/>
    </source>
</evidence>
<comment type="similarity">
    <text evidence="5 6">Belongs to the ATP:guanido phosphotransferase family.</text>
</comment>
<dbReference type="InterPro" id="IPR014746">
    <property type="entry name" value="Gln_synth/guanido_kin_cat_dom"/>
</dbReference>
<dbReference type="InterPro" id="IPR023660">
    <property type="entry name" value="Arg_Kinase"/>
</dbReference>
<keyword evidence="2 5" id="KW-0547">Nucleotide-binding</keyword>
<feature type="binding site" evidence="5">
    <location>
        <begin position="193"/>
        <end position="198"/>
    </location>
    <ligand>
        <name>ATP</name>
        <dbReference type="ChEBI" id="CHEBI:30616"/>
    </ligand>
</feature>
<keyword evidence="1 5" id="KW-0808">Transferase</keyword>
<dbReference type="Pfam" id="PF00217">
    <property type="entry name" value="ATP-gua_Ptrans"/>
    <property type="match status" value="1"/>
</dbReference>
<dbReference type="CDD" id="cd07930">
    <property type="entry name" value="bacterial_phosphagen_kinase"/>
    <property type="match status" value="1"/>
</dbReference>
<gene>
    <name evidence="9" type="ORF">FO441_10785</name>
</gene>
<dbReference type="Gene3D" id="3.30.590.10">
    <property type="entry name" value="Glutamine synthetase/guanido kinase, catalytic domain"/>
    <property type="match status" value="1"/>
</dbReference>
<dbReference type="PROSITE" id="PS00112">
    <property type="entry name" value="PHOSPHAGEN_KINASE"/>
    <property type="match status" value="1"/>
</dbReference>
<keyword evidence="10" id="KW-1185">Reference proteome</keyword>
<feature type="coiled-coil region" evidence="7">
    <location>
        <begin position="219"/>
        <end position="246"/>
    </location>
</feature>
<proteinExistence type="inferred from homology"/>
<dbReference type="PROSITE" id="PS51510">
    <property type="entry name" value="PHOSPHAGEN_KINASE_C"/>
    <property type="match status" value="1"/>
</dbReference>
<evidence type="ECO:0000256" key="3">
    <source>
        <dbReference type="ARBA" id="ARBA00022777"/>
    </source>
</evidence>
<dbReference type="PANTHER" id="PTHR11547">
    <property type="entry name" value="ARGININE OR CREATINE KINASE"/>
    <property type="match status" value="1"/>
</dbReference>
<dbReference type="InterPro" id="IPR000749">
    <property type="entry name" value="ATP-guanido_PTrfase"/>
</dbReference>
<dbReference type="AlphaFoldDB" id="A0A558ART3"/>
<evidence type="ECO:0000256" key="4">
    <source>
        <dbReference type="ARBA" id="ARBA00022840"/>
    </source>
</evidence>
<evidence type="ECO:0000256" key="1">
    <source>
        <dbReference type="ARBA" id="ARBA00022679"/>
    </source>
</evidence>
<dbReference type="PANTHER" id="PTHR11547:SF38">
    <property type="entry name" value="ARGININE KINASE 1-RELATED"/>
    <property type="match status" value="1"/>
</dbReference>
<dbReference type="EMBL" id="VMSJ01000005">
    <property type="protein sequence ID" value="TVT26977.1"/>
    <property type="molecule type" value="Genomic_DNA"/>
</dbReference>
<evidence type="ECO:0000259" key="8">
    <source>
        <dbReference type="PROSITE" id="PS51510"/>
    </source>
</evidence>
<name>A0A558ART3_9STAP</name>
<evidence type="ECO:0000313" key="10">
    <source>
        <dbReference type="Proteomes" id="UP000315103"/>
    </source>
</evidence>